<dbReference type="Proteomes" id="UP000483432">
    <property type="component" value="Unassembled WGS sequence"/>
</dbReference>
<keyword evidence="1" id="KW-0732">Signal</keyword>
<reference evidence="2 3" key="1">
    <citation type="submission" date="2019-09" db="EMBL/GenBank/DDBJ databases">
        <title>H2 Metabolism Revealed by Metagenomic Analysis in Subglacial Sediment of East Antarctica.</title>
        <authorList>
            <person name="Yang Z."/>
            <person name="Zhang Y."/>
            <person name="Lv Y."/>
            <person name="Yan W."/>
            <person name="Xiao X."/>
            <person name="Sun B."/>
            <person name="Ma H."/>
        </authorList>
    </citation>
    <scope>NUCLEOTIDE SEQUENCE [LARGE SCALE GENOMIC DNA]</scope>
    <source>
        <strain evidence="2">Bin2_2</strain>
    </source>
</reference>
<dbReference type="AlphaFoldDB" id="A0A7C9P965"/>
<evidence type="ECO:0000313" key="2">
    <source>
        <dbReference type="EMBL" id="NDP49013.1"/>
    </source>
</evidence>
<organism evidence="2 3">
    <name type="scientific">Sulfuriferula multivorans</name>
    <dbReference type="NCBI Taxonomy" id="1559896"/>
    <lineage>
        <taxon>Bacteria</taxon>
        <taxon>Pseudomonadati</taxon>
        <taxon>Pseudomonadota</taxon>
        <taxon>Betaproteobacteria</taxon>
        <taxon>Nitrosomonadales</taxon>
        <taxon>Sulfuricellaceae</taxon>
        <taxon>Sulfuriferula</taxon>
    </lineage>
</organism>
<name>A0A7C9P965_9PROT</name>
<dbReference type="SUPFAM" id="SSF48452">
    <property type="entry name" value="TPR-like"/>
    <property type="match status" value="1"/>
</dbReference>
<accession>A0A7C9P965</accession>
<feature type="chain" id="PRO_5028913199" evidence="1">
    <location>
        <begin position="23"/>
        <end position="138"/>
    </location>
</feature>
<protein>
    <submittedName>
        <fullName evidence="2">Tetratricopeptide repeat protein</fullName>
    </submittedName>
</protein>
<gene>
    <name evidence="2" type="ORF">GZ085_11645</name>
</gene>
<feature type="signal peptide" evidence="1">
    <location>
        <begin position="1"/>
        <end position="22"/>
    </location>
</feature>
<proteinExistence type="predicted"/>
<evidence type="ECO:0000313" key="3">
    <source>
        <dbReference type="Proteomes" id="UP000483432"/>
    </source>
</evidence>
<feature type="non-terminal residue" evidence="2">
    <location>
        <position position="138"/>
    </location>
</feature>
<dbReference type="Pfam" id="PF14559">
    <property type="entry name" value="TPR_19"/>
    <property type="match status" value="1"/>
</dbReference>
<comment type="caution">
    <text evidence="2">The sequence shown here is derived from an EMBL/GenBank/DDBJ whole genome shotgun (WGS) entry which is preliminary data.</text>
</comment>
<dbReference type="InterPro" id="IPR011990">
    <property type="entry name" value="TPR-like_helical_dom_sf"/>
</dbReference>
<dbReference type="EMBL" id="JAAFGW010000194">
    <property type="protein sequence ID" value="NDP49013.1"/>
    <property type="molecule type" value="Genomic_DNA"/>
</dbReference>
<evidence type="ECO:0000256" key="1">
    <source>
        <dbReference type="SAM" id="SignalP"/>
    </source>
</evidence>
<dbReference type="Gene3D" id="1.25.40.10">
    <property type="entry name" value="Tetratricopeptide repeat domain"/>
    <property type="match status" value="1"/>
</dbReference>
<sequence length="138" mass="14688">MPILVSASRSLIVLLVSGGLLAACGKEDSASLVTEAKAKLAAGDVKSAMIHLKNAVAEDDKNAEARFELGKLYLDQGNLAGAEKEFRRAREAGYPASSVNPMIARALLELREFQRLLDELPAPADNDPEAATLQSLRA</sequence>